<evidence type="ECO:0000256" key="1">
    <source>
        <dbReference type="SAM" id="MobiDB-lite"/>
    </source>
</evidence>
<dbReference type="Pfam" id="PF00320">
    <property type="entry name" value="GATA"/>
    <property type="match status" value="1"/>
</dbReference>
<dbReference type="EMBL" id="KV876020">
    <property type="protein sequence ID" value="RZR73789.1"/>
    <property type="molecule type" value="Genomic_DNA"/>
</dbReference>
<dbReference type="Proteomes" id="UP000290560">
    <property type="component" value="Unassembled WGS sequence"/>
</dbReference>
<gene>
    <name evidence="3" type="ORF">BHM03_00028109</name>
</gene>
<sequence length="217" mass="24371">MYFGNWNLCRIHDIDLHIYRMLRNRGQFTSSKSKPEDATLSITNCEGIQRWGSIEGRPPSSAVYAFNNVVSLKTFSCHHCGISSKSTPMMRRGPEGPRTLCNACGLMWANKHILEHLYGTPKNCHLSSVNFSILIIFYDFTGPAGYIEGPIKKSIFAYTQWPFRRKRSGRSFSAKEFSFQKLERSHKMDLAVSNGASAPEAEHQPPNTANDGDTASS</sequence>
<dbReference type="SUPFAM" id="SSF57716">
    <property type="entry name" value="Glucocorticoid receptor-like (DNA-binding domain)"/>
    <property type="match status" value="1"/>
</dbReference>
<feature type="domain" description="GATA-type" evidence="2">
    <location>
        <begin position="77"/>
        <end position="104"/>
    </location>
</feature>
<reference evidence="3" key="1">
    <citation type="journal article" date="2018" name="Data Brief">
        <title>Genome sequence data from 17 accessions of Ensete ventricosum, a staple food crop for millions in Ethiopia.</title>
        <authorList>
            <person name="Yemataw Z."/>
            <person name="Muzemil S."/>
            <person name="Ambachew D."/>
            <person name="Tripathi L."/>
            <person name="Tesfaye K."/>
            <person name="Chala A."/>
            <person name="Farbos A."/>
            <person name="O'Neill P."/>
            <person name="Moore K."/>
            <person name="Grant M."/>
            <person name="Studholme D.J."/>
        </authorList>
    </citation>
    <scope>NUCLEOTIDE SEQUENCE [LARGE SCALE GENOMIC DNA]</scope>
    <source>
        <tissue evidence="3">Leaf</tissue>
    </source>
</reference>
<dbReference type="PANTHER" id="PTHR46125">
    <property type="entry name" value="GATA TRANSCRIPTION FACTOR 28"/>
    <property type="match status" value="1"/>
</dbReference>
<dbReference type="InterPro" id="IPR045280">
    <property type="entry name" value="TIFY-like"/>
</dbReference>
<feature type="region of interest" description="Disordered" evidence="1">
    <location>
        <begin position="190"/>
        <end position="217"/>
    </location>
</feature>
<name>A0A445MHR2_ENSVE</name>
<dbReference type="InterPro" id="IPR013088">
    <property type="entry name" value="Znf_NHR/GATA"/>
</dbReference>
<dbReference type="AlphaFoldDB" id="A0A445MHR2"/>
<dbReference type="PANTHER" id="PTHR46125:SF27">
    <property type="entry name" value="GATA TRANSCRIPTION FACTOR 28"/>
    <property type="match status" value="1"/>
</dbReference>
<dbReference type="GO" id="GO:0008270">
    <property type="term" value="F:zinc ion binding"/>
    <property type="evidence" value="ECO:0007669"/>
    <property type="project" value="InterPro"/>
</dbReference>
<accession>A0A445MHR2</accession>
<proteinExistence type="predicted"/>
<organism evidence="3">
    <name type="scientific">Ensete ventricosum</name>
    <name type="common">Abyssinian banana</name>
    <name type="synonym">Musa ensete</name>
    <dbReference type="NCBI Taxonomy" id="4639"/>
    <lineage>
        <taxon>Eukaryota</taxon>
        <taxon>Viridiplantae</taxon>
        <taxon>Streptophyta</taxon>
        <taxon>Embryophyta</taxon>
        <taxon>Tracheophyta</taxon>
        <taxon>Spermatophyta</taxon>
        <taxon>Magnoliopsida</taxon>
        <taxon>Liliopsida</taxon>
        <taxon>Zingiberales</taxon>
        <taxon>Musaceae</taxon>
        <taxon>Ensete</taxon>
    </lineage>
</organism>
<dbReference type="Gene3D" id="3.30.50.10">
    <property type="entry name" value="Erythroid Transcription Factor GATA-1, subunit A"/>
    <property type="match status" value="1"/>
</dbReference>
<protein>
    <recommendedName>
        <fullName evidence="2">GATA-type domain-containing protein</fullName>
    </recommendedName>
</protein>
<dbReference type="CDD" id="cd00202">
    <property type="entry name" value="ZnF_GATA"/>
    <property type="match status" value="1"/>
</dbReference>
<dbReference type="GO" id="GO:0006355">
    <property type="term" value="P:regulation of DNA-templated transcription"/>
    <property type="evidence" value="ECO:0007669"/>
    <property type="project" value="InterPro"/>
</dbReference>
<evidence type="ECO:0000259" key="2">
    <source>
        <dbReference type="PROSITE" id="PS00344"/>
    </source>
</evidence>
<feature type="compositionally biased region" description="Polar residues" evidence="1">
    <location>
        <begin position="205"/>
        <end position="217"/>
    </location>
</feature>
<evidence type="ECO:0000313" key="3">
    <source>
        <dbReference type="EMBL" id="RZR73789.1"/>
    </source>
</evidence>
<dbReference type="SMART" id="SM00401">
    <property type="entry name" value="ZnF_GATA"/>
    <property type="match status" value="1"/>
</dbReference>
<dbReference type="PROSITE" id="PS00344">
    <property type="entry name" value="GATA_ZN_FINGER_1"/>
    <property type="match status" value="1"/>
</dbReference>
<dbReference type="InterPro" id="IPR000679">
    <property type="entry name" value="Znf_GATA"/>
</dbReference>
<dbReference type="GO" id="GO:0043565">
    <property type="term" value="F:sequence-specific DNA binding"/>
    <property type="evidence" value="ECO:0007669"/>
    <property type="project" value="InterPro"/>
</dbReference>